<accession>A0A363UMG4</accession>
<evidence type="ECO:0000313" key="2">
    <source>
        <dbReference type="Proteomes" id="UP000251800"/>
    </source>
</evidence>
<keyword evidence="2" id="KW-1185">Reference proteome</keyword>
<dbReference type="SUPFAM" id="SSF56935">
    <property type="entry name" value="Porins"/>
    <property type="match status" value="1"/>
</dbReference>
<dbReference type="EMBL" id="QEQK01000005">
    <property type="protein sequence ID" value="PWN56603.1"/>
    <property type="molecule type" value="Genomic_DNA"/>
</dbReference>
<evidence type="ECO:0008006" key="3">
    <source>
        <dbReference type="Google" id="ProtNLM"/>
    </source>
</evidence>
<dbReference type="OrthoDB" id="106501at2"/>
<reference evidence="1 2" key="1">
    <citation type="submission" date="2018-05" db="EMBL/GenBank/DDBJ databases">
        <title>Abyssibacter profundi OUC007T gen. nov., sp. nov, a marine bacterium isolated from seawater of the Mariana Trench.</title>
        <authorList>
            <person name="Zhou S."/>
        </authorList>
    </citation>
    <scope>NUCLEOTIDE SEQUENCE [LARGE SCALE GENOMIC DNA]</scope>
    <source>
        <strain evidence="1 2">OUC007</strain>
    </source>
</reference>
<proteinExistence type="predicted"/>
<evidence type="ECO:0000313" key="1">
    <source>
        <dbReference type="EMBL" id="PWN56603.1"/>
    </source>
</evidence>
<protein>
    <recommendedName>
        <fullName evidence="3">Porin</fullName>
    </recommendedName>
</protein>
<dbReference type="AlphaFoldDB" id="A0A363UMG4"/>
<comment type="caution">
    <text evidence="1">The sequence shown here is derived from an EMBL/GenBank/DDBJ whole genome shotgun (WGS) entry which is preliminary data.</text>
</comment>
<dbReference type="Proteomes" id="UP000251800">
    <property type="component" value="Unassembled WGS sequence"/>
</dbReference>
<organism evidence="1 2">
    <name type="scientific">Abyssibacter profundi</name>
    <dbReference type="NCBI Taxonomy" id="2182787"/>
    <lineage>
        <taxon>Bacteria</taxon>
        <taxon>Pseudomonadati</taxon>
        <taxon>Pseudomonadota</taxon>
        <taxon>Gammaproteobacteria</taxon>
        <taxon>Chromatiales</taxon>
        <taxon>Oceanococcaceae</taxon>
        <taxon>Abyssibacter</taxon>
    </lineage>
</organism>
<sequence>MINRSLIAFIASLAATTGQAELRPDYQVHGFAAQGFVLTDGNNLFGDSQDGSFDLREMGINAQWQPLNGFGISGQLLSRRAGAVDDGSPRVDFLFADLALQQMATDGREVGLRLGRVKNPFGLFNETRDVVFARPSILLPQSIYYDGEGLRSLLFSVDGVQLYGQFDHGAHFTQVTMNYALNFTLSEDEKRELFGGTPPAGDVRVSRYSVTRAMTDWQAGVFRTAATLLTARLDLSLQGMPPQMFDASIALFSARWNLARLSLFGEYSLVTFSGETTTRSDGGYLQGEYRFSPGLTGFARLGARFLDRNDRDGSAFASATGLPAHTRYGRAAATGLRWQIDSQWGISGEWHAINGSGTVPALDNPDSDRESPWHALLIMAGYRF</sequence>
<name>A0A363UMG4_9GAMM</name>
<gene>
    <name evidence="1" type="ORF">DEH80_07240</name>
</gene>
<dbReference type="RefSeq" id="WP_109719797.1">
    <property type="nucleotide sequence ID" value="NZ_QEQK01000005.1"/>
</dbReference>